<protein>
    <recommendedName>
        <fullName evidence="2">Photosynthetic reaction center cytochrome c subunit</fullName>
    </recommendedName>
</protein>
<keyword evidence="3" id="KW-0813">Transport</keyword>
<dbReference type="AlphaFoldDB" id="A0A7W6MNJ0"/>
<dbReference type="GO" id="GO:0030077">
    <property type="term" value="C:plasma membrane light-harvesting complex"/>
    <property type="evidence" value="ECO:0007669"/>
    <property type="project" value="InterPro"/>
</dbReference>
<organism evidence="10 11">
    <name type="scientific">Aurantimonas endophytica</name>
    <dbReference type="NCBI Taxonomy" id="1522175"/>
    <lineage>
        <taxon>Bacteria</taxon>
        <taxon>Pseudomonadati</taxon>
        <taxon>Pseudomonadota</taxon>
        <taxon>Alphaproteobacteria</taxon>
        <taxon>Hyphomicrobiales</taxon>
        <taxon>Aurantimonadaceae</taxon>
        <taxon>Aurantimonas</taxon>
    </lineage>
</organism>
<evidence type="ECO:0000313" key="10">
    <source>
        <dbReference type="EMBL" id="MBB4001925.1"/>
    </source>
</evidence>
<evidence type="ECO:0000256" key="2">
    <source>
        <dbReference type="ARBA" id="ARBA00015978"/>
    </source>
</evidence>
<dbReference type="GO" id="GO:0020037">
    <property type="term" value="F:heme binding"/>
    <property type="evidence" value="ECO:0007669"/>
    <property type="project" value="InterPro"/>
</dbReference>
<dbReference type="EMBL" id="JACIEM010000001">
    <property type="protein sequence ID" value="MBB4001925.1"/>
    <property type="molecule type" value="Genomic_DNA"/>
</dbReference>
<evidence type="ECO:0000256" key="8">
    <source>
        <dbReference type="ARBA" id="ARBA00023004"/>
    </source>
</evidence>
<reference evidence="10 11" key="1">
    <citation type="submission" date="2020-08" db="EMBL/GenBank/DDBJ databases">
        <title>Genomic Encyclopedia of Type Strains, Phase IV (KMG-IV): sequencing the most valuable type-strain genomes for metagenomic binning, comparative biology and taxonomic classification.</title>
        <authorList>
            <person name="Goeker M."/>
        </authorList>
    </citation>
    <scope>NUCLEOTIDE SEQUENCE [LARGE SCALE GENOMIC DNA]</scope>
    <source>
        <strain evidence="10 11">DSM 103570</strain>
    </source>
</reference>
<keyword evidence="4" id="KW-0602">Photosynthesis</keyword>
<keyword evidence="6" id="KW-0479">Metal-binding</keyword>
<evidence type="ECO:0000256" key="7">
    <source>
        <dbReference type="ARBA" id="ARBA00022982"/>
    </source>
</evidence>
<keyword evidence="8" id="KW-0408">Iron</keyword>
<dbReference type="NCBIfam" id="NF040706">
    <property type="entry name" value="photo_cyt_PufC"/>
    <property type="match status" value="1"/>
</dbReference>
<proteinExistence type="predicted"/>
<dbReference type="PANTHER" id="PTHR48125">
    <property type="entry name" value="LP07818P1"/>
    <property type="match status" value="1"/>
</dbReference>
<evidence type="ECO:0000256" key="3">
    <source>
        <dbReference type="ARBA" id="ARBA00022448"/>
    </source>
</evidence>
<evidence type="ECO:0000256" key="5">
    <source>
        <dbReference type="ARBA" id="ARBA00022617"/>
    </source>
</evidence>
<evidence type="ECO:0000256" key="4">
    <source>
        <dbReference type="ARBA" id="ARBA00022531"/>
    </source>
</evidence>
<evidence type="ECO:0000256" key="9">
    <source>
        <dbReference type="SAM" id="MobiDB-lite"/>
    </source>
</evidence>
<dbReference type="InterPro" id="IPR003158">
    <property type="entry name" value="Photosyn_RC_cyt_c-su"/>
</dbReference>
<comment type="function">
    <text evidence="1">The reaction center of purple bacteria contains a tightly bound cytochrome molecule which re-reduces the photo oxidized primary electron donor.</text>
</comment>
<feature type="compositionally biased region" description="Pro residues" evidence="9">
    <location>
        <begin position="420"/>
        <end position="436"/>
    </location>
</feature>
<dbReference type="GO" id="GO:0005506">
    <property type="term" value="F:iron ion binding"/>
    <property type="evidence" value="ECO:0007669"/>
    <property type="project" value="InterPro"/>
</dbReference>
<name>A0A7W6MNJ0_9HYPH</name>
<feature type="compositionally biased region" description="Low complexity" evidence="9">
    <location>
        <begin position="456"/>
        <end position="476"/>
    </location>
</feature>
<keyword evidence="7" id="KW-0249">Electron transport</keyword>
<keyword evidence="11" id="KW-1185">Reference proteome</keyword>
<comment type="caution">
    <text evidence="10">The sequence shown here is derived from an EMBL/GenBank/DDBJ whole genome shotgun (WGS) entry which is preliminary data.</text>
</comment>
<evidence type="ECO:0000256" key="6">
    <source>
        <dbReference type="ARBA" id="ARBA00022723"/>
    </source>
</evidence>
<dbReference type="Pfam" id="PF02276">
    <property type="entry name" value="CytoC_RC"/>
    <property type="match status" value="1"/>
</dbReference>
<dbReference type="InterPro" id="IPR036280">
    <property type="entry name" value="Multihaem_cyt_sf"/>
</dbReference>
<dbReference type="Gene3D" id="1.10.468.10">
    <property type="entry name" value="Photosynthetic Reaction Center, subunit C, domain 2"/>
    <property type="match status" value="2"/>
</dbReference>
<keyword evidence="5" id="KW-0349">Heme</keyword>
<dbReference type="RefSeq" id="WP_183206393.1">
    <property type="nucleotide sequence ID" value="NZ_JAAAMM010000001.1"/>
</dbReference>
<dbReference type="GO" id="GO:0009055">
    <property type="term" value="F:electron transfer activity"/>
    <property type="evidence" value="ECO:0007669"/>
    <property type="project" value="InterPro"/>
</dbReference>
<gene>
    <name evidence="10" type="ORF">GGR03_000972</name>
</gene>
<dbReference type="PANTHER" id="PTHR48125:SF10">
    <property type="entry name" value="OS12G0136300 PROTEIN"/>
    <property type="match status" value="1"/>
</dbReference>
<feature type="compositionally biased region" description="Pro residues" evidence="9">
    <location>
        <begin position="477"/>
        <end position="492"/>
    </location>
</feature>
<sequence>MRSAPIVLSIVAGALALLGLAIPPWILPPIETLETGAPGTGLAQLRDADRQLQYAALPVPLDPADNTDSPLASEIYENVQILGNLTDAEFTRLMLAITEWVSPVQGCEYCHDLTSEEGFASDALYTKVVSRTMLRMVQHINAQWAEHVAPSGVTCYTCHRGENVPPALWYSQNEPTGDQFLGKPQSWHLEAASITEFFSDVPYSQYLQADPLSANIESRTPFPGPDSPGTTVEGAENLYIFMMQMSESLGVNCTYCHNSRSFQDWTQSTPFRWIAYWGIRMARDINVNYIEPLAAVLPDNRKGPLGDPGKANCGTCHHGNNKPLGGYNLLEHYLAGLTVDGQPPDPGPKQAIILGEAVPVAQAGPDAAAEQPAVVAPPIAEDAIEQSVEPAGEGTGLPPAGEPDAPAADPTLGGTVTPTPAAPADPAPAPPGPSDAPSPDGSAPQAPVPGSPEVTPEASPAPGAPEASDAPSMGQPPSNPLPVNPQPGPAADPAPTTIVPAPQN</sequence>
<dbReference type="GO" id="GO:0019684">
    <property type="term" value="P:photosynthesis, light reaction"/>
    <property type="evidence" value="ECO:0007669"/>
    <property type="project" value="InterPro"/>
</dbReference>
<evidence type="ECO:0000313" key="11">
    <source>
        <dbReference type="Proteomes" id="UP000588647"/>
    </source>
</evidence>
<dbReference type="CDD" id="cd09224">
    <property type="entry name" value="CytoC_RC"/>
    <property type="match status" value="1"/>
</dbReference>
<feature type="region of interest" description="Disordered" evidence="9">
    <location>
        <begin position="389"/>
        <end position="504"/>
    </location>
</feature>
<dbReference type="InterPro" id="IPR023119">
    <property type="entry name" value="Multihaem_cyt_PRC_cyt_su-like"/>
</dbReference>
<evidence type="ECO:0000256" key="1">
    <source>
        <dbReference type="ARBA" id="ARBA00003196"/>
    </source>
</evidence>
<accession>A0A7W6MNJ0</accession>
<feature type="compositionally biased region" description="Low complexity" evidence="9">
    <location>
        <begin position="398"/>
        <end position="419"/>
    </location>
</feature>
<dbReference type="SUPFAM" id="SSF48695">
    <property type="entry name" value="Multiheme cytochromes"/>
    <property type="match status" value="1"/>
</dbReference>
<dbReference type="Proteomes" id="UP000588647">
    <property type="component" value="Unassembled WGS sequence"/>
</dbReference>